<dbReference type="GO" id="GO:0003676">
    <property type="term" value="F:nucleic acid binding"/>
    <property type="evidence" value="ECO:0007669"/>
    <property type="project" value="InterPro"/>
</dbReference>
<proteinExistence type="predicted"/>
<evidence type="ECO:0000259" key="2">
    <source>
        <dbReference type="PROSITE" id="PS50174"/>
    </source>
</evidence>
<feature type="compositionally biased region" description="Pro residues" evidence="1">
    <location>
        <begin position="312"/>
        <end position="327"/>
    </location>
</feature>
<dbReference type="PANTHER" id="PTHR32108:SF9">
    <property type="entry name" value="REVERSE TRANSCRIPTASE RNASE H-LIKE DOMAIN-CONTAINING PROTEIN"/>
    <property type="match status" value="1"/>
</dbReference>
<feature type="region of interest" description="Disordered" evidence="1">
    <location>
        <begin position="522"/>
        <end position="552"/>
    </location>
</feature>
<comment type="caution">
    <text evidence="3">The sequence shown here is derived from an EMBL/GenBank/DDBJ whole genome shotgun (WGS) entry which is preliminary data.</text>
</comment>
<feature type="compositionally biased region" description="Basic residues" evidence="1">
    <location>
        <begin position="470"/>
        <end position="483"/>
    </location>
</feature>
<protein>
    <recommendedName>
        <fullName evidence="2">G-patch domain-containing protein</fullName>
    </recommendedName>
</protein>
<evidence type="ECO:0000313" key="4">
    <source>
        <dbReference type="Proteomes" id="UP000233551"/>
    </source>
</evidence>
<feature type="domain" description="G-patch" evidence="2">
    <location>
        <begin position="658"/>
        <end position="704"/>
    </location>
</feature>
<dbReference type="InterPro" id="IPR043128">
    <property type="entry name" value="Rev_trsase/Diguanyl_cyclase"/>
</dbReference>
<feature type="compositionally biased region" description="Basic residues" evidence="1">
    <location>
        <begin position="433"/>
        <end position="445"/>
    </location>
</feature>
<organism evidence="3 4">
    <name type="scientific">Punica granatum</name>
    <name type="common">Pomegranate</name>
    <dbReference type="NCBI Taxonomy" id="22663"/>
    <lineage>
        <taxon>Eukaryota</taxon>
        <taxon>Viridiplantae</taxon>
        <taxon>Streptophyta</taxon>
        <taxon>Embryophyta</taxon>
        <taxon>Tracheophyta</taxon>
        <taxon>Spermatophyta</taxon>
        <taxon>Magnoliopsida</taxon>
        <taxon>eudicotyledons</taxon>
        <taxon>Gunneridae</taxon>
        <taxon>Pentapetalae</taxon>
        <taxon>rosids</taxon>
        <taxon>malvids</taxon>
        <taxon>Myrtales</taxon>
        <taxon>Lythraceae</taxon>
        <taxon>Punica</taxon>
    </lineage>
</organism>
<dbReference type="AlphaFoldDB" id="A0A2I0KXI5"/>
<dbReference type="SMART" id="SM00443">
    <property type="entry name" value="G_patch"/>
    <property type="match status" value="1"/>
</dbReference>
<feature type="compositionally biased region" description="Low complexity" evidence="1">
    <location>
        <begin position="446"/>
        <end position="455"/>
    </location>
</feature>
<dbReference type="InterPro" id="IPR000467">
    <property type="entry name" value="G_patch_dom"/>
</dbReference>
<dbReference type="Pfam" id="PF01585">
    <property type="entry name" value="G-patch"/>
    <property type="match status" value="1"/>
</dbReference>
<dbReference type="PROSITE" id="PS50174">
    <property type="entry name" value="G_PATCH"/>
    <property type="match status" value="1"/>
</dbReference>
<accession>A0A2I0KXI5</accession>
<name>A0A2I0KXI5_PUNGR</name>
<reference evidence="3 4" key="1">
    <citation type="submission" date="2017-11" db="EMBL/GenBank/DDBJ databases">
        <title>De-novo sequencing of pomegranate (Punica granatum L.) genome.</title>
        <authorList>
            <person name="Akparov Z."/>
            <person name="Amiraslanov A."/>
            <person name="Hajiyeva S."/>
            <person name="Abbasov M."/>
            <person name="Kaur K."/>
            <person name="Hamwieh A."/>
            <person name="Solovyev V."/>
            <person name="Salamov A."/>
            <person name="Braich B."/>
            <person name="Kosarev P."/>
            <person name="Mahmoud A."/>
            <person name="Hajiyev E."/>
            <person name="Babayeva S."/>
            <person name="Izzatullayeva V."/>
            <person name="Mammadov A."/>
            <person name="Mammadov A."/>
            <person name="Sharifova S."/>
            <person name="Ojaghi J."/>
            <person name="Eynullazada K."/>
            <person name="Bayramov B."/>
            <person name="Abdulazimova A."/>
            <person name="Shahmuradov I."/>
        </authorList>
    </citation>
    <scope>NUCLEOTIDE SEQUENCE [LARGE SCALE GENOMIC DNA]</scope>
    <source>
        <strain evidence="4">cv. AG2017</strain>
        <tissue evidence="3">Leaf</tissue>
    </source>
</reference>
<gene>
    <name evidence="3" type="ORF">CRG98_006456</name>
</gene>
<feature type="compositionally biased region" description="Polar residues" evidence="1">
    <location>
        <begin position="542"/>
        <end position="551"/>
    </location>
</feature>
<evidence type="ECO:0000313" key="3">
    <source>
        <dbReference type="EMBL" id="PKI73169.1"/>
    </source>
</evidence>
<keyword evidence="4" id="KW-1185">Reference proteome</keyword>
<sequence>MPTSTIRGIFMPNPFTTVQGQLSTLLHIPAQDIHEELHEREVRRGRMRGSPHLLQIWLLAHIRPFCSSHPFSYIADERSLIERLVPVIPPPEHSFSEWRRFWRELTLARFLWVARWNPGGPMITGYPGIVGVPLLSHLGSTLIFPGRVIRQLGGLQDVPAEADRLPFRIHWADSTSTTPARFLQIREIRRQWDTCVIQRVLPTYSGALPTQLPPPTSSGALLPPVSLTSAATDDRARITALEGTINQMAANMAELLALLRGPNRASSSSTPPPGQGPTVDPAPGIPPAQVPENMDALAPPTLHTSVTQPLTNPYPPQPAPTAVPLPPAAFLTSDQFPPYSSLHPHAGLSYPAPPPINTTFHEPGTPAHAAQFASPTHFFPEADAEQERRLKRMEETIRALQANDARPDARYGGCSLFPGMRLPPNTNPSRSIIRLRRSRQQRPRNRTTPTRPRQLSPLNLGRRCREPLYRHNRTPPHRVHKSAPHNTDPADNSKVPWTYEGSIGSVEQQFGVMGITRSGRVYESPTAKDKGKAPAVEDGATPESSPFPSKNVTEEEAEAFMKIVKASEYKVVEQIAKSPAHISLLALLLGSEPHREALLRVLTAAQVPEGNAPRQDRGDDRETAVPYISIGDDENLLFHSFETISVIRDYGESGPSRADRMIGKILLRNNYIPGTGLGAHGQGINRPIEIEEYKHRRGLGFRPSCHEIIEARKGNHLHRLAAYYGRLNRGTSVPLLSHFFLEPSRIIGGTLDGPSSDSDDTPAASKTKSWTAGQLDLSLALLGCDCRRLPEDSQVPEIEESLRRLEDHQITSVEPTEEINVGIEEEPRTLKIGTALDPTQRTRMIDFLKEYQEVFAWSYADMPGLDPSIVEHFLPLDTEKFPPKRQQLRQQRASLLLRIKEEVVKQINAGFFEVCNYSEWVANIVPVEKKDGRVRVGGFLGRLNYIARFIANLTDKCQPLFRLLRKNAAMEWDHECQKAFDTIKAYLIQPPILVPPVPSRPLILYLTVRR</sequence>
<dbReference type="EMBL" id="PGOL01000284">
    <property type="protein sequence ID" value="PKI73169.1"/>
    <property type="molecule type" value="Genomic_DNA"/>
</dbReference>
<feature type="region of interest" description="Disordered" evidence="1">
    <location>
        <begin position="399"/>
        <end position="493"/>
    </location>
</feature>
<dbReference type="SUPFAM" id="SSF56672">
    <property type="entry name" value="DNA/RNA polymerases"/>
    <property type="match status" value="1"/>
</dbReference>
<dbReference type="Proteomes" id="UP000233551">
    <property type="component" value="Unassembled WGS sequence"/>
</dbReference>
<evidence type="ECO:0000256" key="1">
    <source>
        <dbReference type="SAM" id="MobiDB-lite"/>
    </source>
</evidence>
<dbReference type="PANTHER" id="PTHR32108">
    <property type="entry name" value="DNA-DIRECTED RNA POLYMERASE SUBUNIT ALPHA"/>
    <property type="match status" value="1"/>
</dbReference>
<dbReference type="Gene3D" id="3.30.70.270">
    <property type="match status" value="1"/>
</dbReference>
<feature type="region of interest" description="Disordered" evidence="1">
    <location>
        <begin position="262"/>
        <end position="329"/>
    </location>
</feature>
<dbReference type="InterPro" id="IPR043502">
    <property type="entry name" value="DNA/RNA_pol_sf"/>
</dbReference>